<name>X0SU43_9ZZZZ</name>
<evidence type="ECO:0008006" key="2">
    <source>
        <dbReference type="Google" id="ProtNLM"/>
    </source>
</evidence>
<accession>X0SU43</accession>
<organism evidence="1">
    <name type="scientific">marine sediment metagenome</name>
    <dbReference type="NCBI Taxonomy" id="412755"/>
    <lineage>
        <taxon>unclassified sequences</taxon>
        <taxon>metagenomes</taxon>
        <taxon>ecological metagenomes</taxon>
    </lineage>
</organism>
<dbReference type="SUPFAM" id="SSF52540">
    <property type="entry name" value="P-loop containing nucleoside triphosphate hydrolases"/>
    <property type="match status" value="1"/>
</dbReference>
<gene>
    <name evidence="1" type="ORF">S01H1_12158</name>
</gene>
<dbReference type="Gene3D" id="3.40.50.300">
    <property type="entry name" value="P-loop containing nucleotide triphosphate hydrolases"/>
    <property type="match status" value="1"/>
</dbReference>
<proteinExistence type="predicted"/>
<dbReference type="InterPro" id="IPR027417">
    <property type="entry name" value="P-loop_NTPase"/>
</dbReference>
<dbReference type="AlphaFoldDB" id="X0SU43"/>
<feature type="non-terminal residue" evidence="1">
    <location>
        <position position="255"/>
    </location>
</feature>
<protein>
    <recommendedName>
        <fullName evidence="2">Helicase domain-containing protein</fullName>
    </recommendedName>
</protein>
<evidence type="ECO:0000313" key="1">
    <source>
        <dbReference type="EMBL" id="GAF84479.1"/>
    </source>
</evidence>
<comment type="caution">
    <text evidence="1">The sequence shown here is derived from an EMBL/GenBank/DDBJ whole genome shotgun (WGS) entry which is preliminary data.</text>
</comment>
<sequence>MTTKSVQAEIYDKLKEDPIEMSRVLFGSKLWSKQEEIIRAVWEHKRVAVKSCNSGGKSRISAEIALLYLLTFTPSRVVTTAPTFLQVEQILWKEIGALYSCCKYPIGGQLNKTSLDLGTVGGRPWDATGISTNEVNRFQGFHSPHLLVILDEALGVAPEIWEAMEGLHPHRVLAIGNPLDPSGEFFNCFQSDLYHKITINGNDAVKWQEENEVIPGLITKEWIEERKQEWGPKSPLYEARILGEFPLETASTLVS</sequence>
<reference evidence="1" key="1">
    <citation type="journal article" date="2014" name="Front. Microbiol.">
        <title>High frequency of phylogenetically diverse reductive dehalogenase-homologous genes in deep subseafloor sedimentary metagenomes.</title>
        <authorList>
            <person name="Kawai M."/>
            <person name="Futagami T."/>
            <person name="Toyoda A."/>
            <person name="Takaki Y."/>
            <person name="Nishi S."/>
            <person name="Hori S."/>
            <person name="Arai W."/>
            <person name="Tsubouchi T."/>
            <person name="Morono Y."/>
            <person name="Uchiyama I."/>
            <person name="Ito T."/>
            <person name="Fujiyama A."/>
            <person name="Inagaki F."/>
            <person name="Takami H."/>
        </authorList>
    </citation>
    <scope>NUCLEOTIDE SEQUENCE</scope>
    <source>
        <strain evidence="1">Expedition CK06-06</strain>
    </source>
</reference>
<dbReference type="EMBL" id="BARS01006223">
    <property type="protein sequence ID" value="GAF84479.1"/>
    <property type="molecule type" value="Genomic_DNA"/>
</dbReference>